<sequence>MRVLFDGYWWADGPTANRTVQREIVLAWRRAFPDDALAIALRRDVDAGEVPAGVRATRTRLWPHGLSNLLELGGHGADVVIAHNYAPLRGASAVFVHDAMFIDHPEWFSAKERAYFAGMLPSARRARVVATSTATEAARIERLAPHLAPVAAIGLGPTPAIVDAQPVRPAIVADVPSFALTVGRLNVRKNLAAVLQAAGASDRIGADAPLIVVGSSAHSGVSGNLERALEALPDPRAVRIAGRLTDAELAWLYRHTSLAVSLSLDEGFGLPPLEALALGAPVLVSDIPVHRETMGDAAGFVHPDASPAVLGAAVDARWDARPSPESRGLAMRRWDWDQVVRDLRKSCVNAGIPQS</sequence>
<feature type="domain" description="Glycosyl transferase family 1" evidence="2">
    <location>
        <begin position="177"/>
        <end position="315"/>
    </location>
</feature>
<dbReference type="Gene3D" id="3.40.50.2000">
    <property type="entry name" value="Glycogen Phosphorylase B"/>
    <property type="match status" value="1"/>
</dbReference>
<accession>A0AA87R9Y6</accession>
<protein>
    <recommendedName>
        <fullName evidence="2">Glycosyl transferase family 1 domain-containing protein</fullName>
    </recommendedName>
</protein>
<dbReference type="Proteomes" id="UP000321749">
    <property type="component" value="Unassembled WGS sequence"/>
</dbReference>
<dbReference type="EMBL" id="BJUU01000001">
    <property type="protein sequence ID" value="GEK78817.1"/>
    <property type="molecule type" value="Genomic_DNA"/>
</dbReference>
<evidence type="ECO:0000313" key="4">
    <source>
        <dbReference type="Proteomes" id="UP000321749"/>
    </source>
</evidence>
<comment type="caution">
    <text evidence="3">The sequence shown here is derived from an EMBL/GenBank/DDBJ whole genome shotgun (WGS) entry which is preliminary data.</text>
</comment>
<dbReference type="InterPro" id="IPR001296">
    <property type="entry name" value="Glyco_trans_1"/>
</dbReference>
<dbReference type="AlphaFoldDB" id="A0AA87R9Y6"/>
<keyword evidence="4" id="KW-1185">Reference proteome</keyword>
<keyword evidence="1" id="KW-0808">Transferase</keyword>
<dbReference type="GO" id="GO:0016757">
    <property type="term" value="F:glycosyltransferase activity"/>
    <property type="evidence" value="ECO:0007669"/>
    <property type="project" value="InterPro"/>
</dbReference>
<name>A0AA87R9Y6_9MICO</name>
<gene>
    <name evidence="3" type="ORF">ABA31_01680</name>
</gene>
<evidence type="ECO:0000256" key="1">
    <source>
        <dbReference type="ARBA" id="ARBA00022679"/>
    </source>
</evidence>
<dbReference type="CDD" id="cd03809">
    <property type="entry name" value="GT4_MtfB-like"/>
    <property type="match status" value="1"/>
</dbReference>
<reference evidence="3 4" key="1">
    <citation type="submission" date="2019-07" db="EMBL/GenBank/DDBJ databases">
        <title>Whole genome shotgun sequence of Agrococcus baldri NBRC 103055.</title>
        <authorList>
            <person name="Hosoyama A."/>
            <person name="Uohara A."/>
            <person name="Ohji S."/>
            <person name="Ichikawa N."/>
        </authorList>
    </citation>
    <scope>NUCLEOTIDE SEQUENCE [LARGE SCALE GENOMIC DNA]</scope>
    <source>
        <strain evidence="3 4">NBRC 103055</strain>
    </source>
</reference>
<evidence type="ECO:0000313" key="3">
    <source>
        <dbReference type="EMBL" id="GEK78817.1"/>
    </source>
</evidence>
<dbReference type="PANTHER" id="PTHR46401">
    <property type="entry name" value="GLYCOSYLTRANSFERASE WBBK-RELATED"/>
    <property type="match status" value="1"/>
</dbReference>
<organism evidence="3 4">
    <name type="scientific">Agrococcus baldri</name>
    <dbReference type="NCBI Taxonomy" id="153730"/>
    <lineage>
        <taxon>Bacteria</taxon>
        <taxon>Bacillati</taxon>
        <taxon>Actinomycetota</taxon>
        <taxon>Actinomycetes</taxon>
        <taxon>Micrococcales</taxon>
        <taxon>Microbacteriaceae</taxon>
        <taxon>Agrococcus</taxon>
    </lineage>
</organism>
<proteinExistence type="predicted"/>
<dbReference type="RefSeq" id="WP_318278978.1">
    <property type="nucleotide sequence ID" value="NZ_BJUU01000001.1"/>
</dbReference>
<dbReference type="Pfam" id="PF00534">
    <property type="entry name" value="Glycos_transf_1"/>
    <property type="match status" value="1"/>
</dbReference>
<dbReference type="PANTHER" id="PTHR46401:SF2">
    <property type="entry name" value="GLYCOSYLTRANSFERASE WBBK-RELATED"/>
    <property type="match status" value="1"/>
</dbReference>
<evidence type="ECO:0000259" key="2">
    <source>
        <dbReference type="Pfam" id="PF00534"/>
    </source>
</evidence>
<dbReference type="SUPFAM" id="SSF53756">
    <property type="entry name" value="UDP-Glycosyltransferase/glycogen phosphorylase"/>
    <property type="match status" value="1"/>
</dbReference>
<dbReference type="GO" id="GO:0009103">
    <property type="term" value="P:lipopolysaccharide biosynthetic process"/>
    <property type="evidence" value="ECO:0007669"/>
    <property type="project" value="TreeGrafter"/>
</dbReference>